<dbReference type="PIRSF" id="PIRSF000390">
    <property type="entry name" value="PLP_StrS"/>
    <property type="match status" value="1"/>
</dbReference>
<evidence type="ECO:0000256" key="5">
    <source>
        <dbReference type="RuleBase" id="RU004508"/>
    </source>
</evidence>
<evidence type="ECO:0000256" key="3">
    <source>
        <dbReference type="PIRSR" id="PIRSR000390-1"/>
    </source>
</evidence>
<evidence type="ECO:0000313" key="6">
    <source>
        <dbReference type="EMBL" id="RUS99172.1"/>
    </source>
</evidence>
<dbReference type="AlphaFoldDB" id="A0A433UZA1"/>
<proteinExistence type="inferred from homology"/>
<evidence type="ECO:0000256" key="2">
    <source>
        <dbReference type="ARBA" id="ARBA00037999"/>
    </source>
</evidence>
<evidence type="ECO:0000256" key="4">
    <source>
        <dbReference type="PIRSR" id="PIRSR000390-2"/>
    </source>
</evidence>
<keyword evidence="7" id="KW-1185">Reference proteome</keyword>
<accession>A0A433UZA1</accession>
<evidence type="ECO:0000313" key="7">
    <source>
        <dbReference type="Proteomes" id="UP000271624"/>
    </source>
</evidence>
<dbReference type="Gene3D" id="3.40.640.10">
    <property type="entry name" value="Type I PLP-dependent aspartate aminotransferase-like (Major domain)"/>
    <property type="match status" value="1"/>
</dbReference>
<reference evidence="6" key="1">
    <citation type="submission" date="2018-12" db="EMBL/GenBank/DDBJ databases">
        <authorList>
            <person name="Will S."/>
            <person name="Neumann-Schaal M."/>
            <person name="Henke P."/>
        </authorList>
    </citation>
    <scope>NUCLEOTIDE SEQUENCE</scope>
    <source>
        <strain evidence="6">PCC 7102</strain>
    </source>
</reference>
<dbReference type="RefSeq" id="WP_127085939.1">
    <property type="nucleotide sequence ID" value="NZ_RSCL01000027.1"/>
</dbReference>
<keyword evidence="6" id="KW-0032">Aminotransferase</keyword>
<dbReference type="OrthoDB" id="441150at2"/>
<sequence length="390" mass="42891">MIQSVKSVPAFDNKQQYAVIEAEVSAAVLEVLSSGRYIGGPVIDGFEQAFAAYHGVSNCIACNSGTDALYLALRALDIGAGDEVITTAFTFIATSEVISAVGAKPVFVDIDANTYNLNLQQVEAAITPNTKAIIPVHLFGQPVDMTGLMEIASSHKIVVIEDCAQSTGATWNEQKVGSIGHIGAFSFYPTKNLGGCGDGGAITTNDPEIAQRMRVIKNHGQTNQYYYNEVGVNSRLDSIQAVILQIKLKYLDDWNTKRKTIASRYHQFLSKVPGIIIPQELPGGASVWNQYTIRILDNQREIVRKKLQDMGVNTMIYYPMPLHLQPVYKDLGYKEGQLPVCEQLSKEVTSLPMFPELSSEQQDQVIYSIKEVMSLNSTLRTQHSAFNTQD</sequence>
<feature type="modified residue" description="N6-(pyridoxal phosphate)lysine" evidence="4">
    <location>
        <position position="191"/>
    </location>
</feature>
<organism evidence="6 7">
    <name type="scientific">Dulcicalothrix desertica PCC 7102</name>
    <dbReference type="NCBI Taxonomy" id="232991"/>
    <lineage>
        <taxon>Bacteria</taxon>
        <taxon>Bacillati</taxon>
        <taxon>Cyanobacteriota</taxon>
        <taxon>Cyanophyceae</taxon>
        <taxon>Nostocales</taxon>
        <taxon>Calotrichaceae</taxon>
        <taxon>Dulcicalothrix</taxon>
    </lineage>
</organism>
<feature type="active site" description="Proton acceptor" evidence="3">
    <location>
        <position position="191"/>
    </location>
</feature>
<dbReference type="EMBL" id="RSCL01000027">
    <property type="protein sequence ID" value="RUS99172.1"/>
    <property type="molecule type" value="Genomic_DNA"/>
</dbReference>
<gene>
    <name evidence="6" type="primary">wecE</name>
    <name evidence="6" type="ORF">DSM106972_078740</name>
</gene>
<dbReference type="Pfam" id="PF01041">
    <property type="entry name" value="DegT_DnrJ_EryC1"/>
    <property type="match status" value="1"/>
</dbReference>
<reference evidence="6" key="2">
    <citation type="journal article" date="2019" name="Genome Biol. Evol.">
        <title>Day and night: Metabolic profiles and evolutionary relationships of six axenic non-marine cyanobacteria.</title>
        <authorList>
            <person name="Will S.E."/>
            <person name="Henke P."/>
            <person name="Boedeker C."/>
            <person name="Huang S."/>
            <person name="Brinkmann H."/>
            <person name="Rohde M."/>
            <person name="Jarek M."/>
            <person name="Friedl T."/>
            <person name="Seufert S."/>
            <person name="Schumacher M."/>
            <person name="Overmann J."/>
            <person name="Neumann-Schaal M."/>
            <person name="Petersen J."/>
        </authorList>
    </citation>
    <scope>NUCLEOTIDE SEQUENCE [LARGE SCALE GENOMIC DNA]</scope>
    <source>
        <strain evidence="6">PCC 7102</strain>
    </source>
</reference>
<evidence type="ECO:0000256" key="1">
    <source>
        <dbReference type="ARBA" id="ARBA00022898"/>
    </source>
</evidence>
<dbReference type="InterPro" id="IPR015421">
    <property type="entry name" value="PyrdxlP-dep_Trfase_major"/>
</dbReference>
<dbReference type="Gene3D" id="3.90.1150.10">
    <property type="entry name" value="Aspartate Aminotransferase, domain 1"/>
    <property type="match status" value="1"/>
</dbReference>
<dbReference type="GO" id="GO:0008483">
    <property type="term" value="F:transaminase activity"/>
    <property type="evidence" value="ECO:0007669"/>
    <property type="project" value="UniProtKB-KW"/>
</dbReference>
<dbReference type="PANTHER" id="PTHR30244">
    <property type="entry name" value="TRANSAMINASE"/>
    <property type="match status" value="1"/>
</dbReference>
<dbReference type="Proteomes" id="UP000271624">
    <property type="component" value="Unassembled WGS sequence"/>
</dbReference>
<name>A0A433UZA1_9CYAN</name>
<dbReference type="FunFam" id="3.40.640.10:FF:000089">
    <property type="entry name" value="Aminotransferase, DegT/DnrJ/EryC1/StrS family"/>
    <property type="match status" value="1"/>
</dbReference>
<dbReference type="GO" id="GO:0030170">
    <property type="term" value="F:pyridoxal phosphate binding"/>
    <property type="evidence" value="ECO:0007669"/>
    <property type="project" value="UniProtKB-ARBA"/>
</dbReference>
<dbReference type="InterPro" id="IPR000653">
    <property type="entry name" value="DegT/StrS_aminotransferase"/>
</dbReference>
<dbReference type="InterPro" id="IPR015424">
    <property type="entry name" value="PyrdxlP-dep_Trfase"/>
</dbReference>
<dbReference type="PANTHER" id="PTHR30244:SF36">
    <property type="entry name" value="3-OXO-GLUCOSE-6-PHOSPHATE:GLUTAMATE AMINOTRANSFERASE"/>
    <property type="match status" value="1"/>
</dbReference>
<dbReference type="InterPro" id="IPR015422">
    <property type="entry name" value="PyrdxlP-dep_Trfase_small"/>
</dbReference>
<comment type="similarity">
    <text evidence="2 5">Belongs to the DegT/DnrJ/EryC1 family.</text>
</comment>
<keyword evidence="1 4" id="KW-0663">Pyridoxal phosphate</keyword>
<dbReference type="CDD" id="cd00616">
    <property type="entry name" value="AHBA_syn"/>
    <property type="match status" value="1"/>
</dbReference>
<comment type="caution">
    <text evidence="6">The sequence shown here is derived from an EMBL/GenBank/DDBJ whole genome shotgun (WGS) entry which is preliminary data.</text>
</comment>
<dbReference type="GO" id="GO:0000271">
    <property type="term" value="P:polysaccharide biosynthetic process"/>
    <property type="evidence" value="ECO:0007669"/>
    <property type="project" value="TreeGrafter"/>
</dbReference>
<keyword evidence="6" id="KW-0808">Transferase</keyword>
<dbReference type="SUPFAM" id="SSF53383">
    <property type="entry name" value="PLP-dependent transferases"/>
    <property type="match status" value="1"/>
</dbReference>
<protein>
    <submittedName>
        <fullName evidence="6">Aminotransferase DegT</fullName>
    </submittedName>
</protein>